<dbReference type="AlphaFoldDB" id="F8ANZ9"/>
<dbReference type="Proteomes" id="UP000009296">
    <property type="component" value="Chromosome"/>
</dbReference>
<evidence type="ECO:0000259" key="1">
    <source>
        <dbReference type="Pfam" id="PF02663"/>
    </source>
</evidence>
<dbReference type="STRING" id="647113.Metok_1175"/>
<dbReference type="PANTHER" id="PTHR39418:SF1">
    <property type="entry name" value="DEHYDROGENASE"/>
    <property type="match status" value="1"/>
</dbReference>
<dbReference type="KEGG" id="mok:Metok_1175"/>
<evidence type="ECO:0000313" key="3">
    <source>
        <dbReference type="Proteomes" id="UP000009296"/>
    </source>
</evidence>
<gene>
    <name evidence="2" type="ordered locus">Metok_1175</name>
</gene>
<keyword evidence="3" id="KW-1185">Reference proteome</keyword>
<dbReference type="HOGENOM" id="CLU_112307_0_0_2"/>
<dbReference type="PANTHER" id="PTHR39418">
    <property type="entry name" value="DEHYDROGENASE-RELATED"/>
    <property type="match status" value="1"/>
</dbReference>
<name>F8ANZ9_METOI</name>
<feature type="domain" description="Formylmethanofuran dehydrogenase subunit E" evidence="1">
    <location>
        <begin position="27"/>
        <end position="153"/>
    </location>
</feature>
<dbReference type="Gene3D" id="3.30.1330.130">
    <property type="match status" value="1"/>
</dbReference>
<dbReference type="Pfam" id="PF02663">
    <property type="entry name" value="FmdE"/>
    <property type="match status" value="1"/>
</dbReference>
<dbReference type="OrthoDB" id="147457at2157"/>
<accession>F8ANZ9</accession>
<dbReference type="GeneID" id="10773331"/>
<sequence length="191" mass="21660">MDINNYPFLKKLKNNEIKEQIKKVVDFHGCLSPGALIGVYMFNMAKSILNIGNGERIYATCETYNCLPDAFQVLGRCTIGNKRLKIKDTGKMAVIVNKMGKEGETIKGVRIILDDKKTVNYPALHAWYMNTKKIPHDNVILDIVNAGESVYSYEFLAVEVPYKPKKRIELCNICQEPFISYNGEKICPSCK</sequence>
<dbReference type="SUPFAM" id="SSF143555">
    <property type="entry name" value="FwdE-like"/>
    <property type="match status" value="1"/>
</dbReference>
<evidence type="ECO:0000313" key="2">
    <source>
        <dbReference type="EMBL" id="AEH07143.1"/>
    </source>
</evidence>
<dbReference type="RefSeq" id="WP_013867326.1">
    <property type="nucleotide sequence ID" value="NC_015636.1"/>
</dbReference>
<dbReference type="InterPro" id="IPR053194">
    <property type="entry name" value="tRNA_methyltr_O"/>
</dbReference>
<reference evidence="2" key="1">
    <citation type="submission" date="2011-05" db="EMBL/GenBank/DDBJ databases">
        <title>Complete sequence of chromosome of Methanothermococcus okinawensis IH1.</title>
        <authorList>
            <consortium name="US DOE Joint Genome Institute"/>
            <person name="Lucas S."/>
            <person name="Han J."/>
            <person name="Lapidus A."/>
            <person name="Cheng J.-F."/>
            <person name="Goodwin L."/>
            <person name="Pitluck S."/>
            <person name="Peters L."/>
            <person name="Mikhailova N."/>
            <person name="Held B."/>
            <person name="Han C."/>
            <person name="Tapia R."/>
            <person name="Land M."/>
            <person name="Hauser L."/>
            <person name="Kyrpides N."/>
            <person name="Ivanova N."/>
            <person name="Pagani I."/>
            <person name="Sieprawska-Lupa M."/>
            <person name="Takai K."/>
            <person name="Miyazaki J."/>
            <person name="Whitman W."/>
            <person name="Woyke T."/>
        </authorList>
    </citation>
    <scope>NUCLEOTIDE SEQUENCE [LARGE SCALE GENOMIC DNA]</scope>
    <source>
        <strain evidence="2">IH1</strain>
    </source>
</reference>
<dbReference type="EMBL" id="CP002792">
    <property type="protein sequence ID" value="AEH07143.1"/>
    <property type="molecule type" value="Genomic_DNA"/>
</dbReference>
<dbReference type="InterPro" id="IPR003814">
    <property type="entry name" value="FmdEsu_dom"/>
</dbReference>
<organism evidence="2 3">
    <name type="scientific">Methanothermococcus okinawensis (strain DSM 14208 / JCM 11175 / IH1)</name>
    <dbReference type="NCBI Taxonomy" id="647113"/>
    <lineage>
        <taxon>Archaea</taxon>
        <taxon>Methanobacteriati</taxon>
        <taxon>Methanobacteriota</taxon>
        <taxon>Methanomada group</taxon>
        <taxon>Methanococci</taxon>
        <taxon>Methanococcales</taxon>
        <taxon>Methanococcaceae</taxon>
        <taxon>Methanothermococcus</taxon>
    </lineage>
</organism>
<proteinExistence type="predicted"/>
<dbReference type="eggNOG" id="arCOG00763">
    <property type="taxonomic scope" value="Archaea"/>
</dbReference>
<protein>
    <submittedName>
        <fullName evidence="2">Formylmethanofuran dehydrogenase subunit E region</fullName>
    </submittedName>
</protein>